<keyword evidence="1" id="KW-0472">Membrane</keyword>
<evidence type="ECO:0000313" key="2">
    <source>
        <dbReference type="EMBL" id="OGC52381.1"/>
    </source>
</evidence>
<dbReference type="EMBL" id="MEVH01000001">
    <property type="protein sequence ID" value="OGC52381.1"/>
    <property type="molecule type" value="Genomic_DNA"/>
</dbReference>
<sequence length="269" mass="31532">MRNVRIYKDDIRQHILRSLFFTDSMLFIVGGLCIAGILYFLLAYVLHAFNWNIYIALFIVLEIAFIAFITQKIDNQPIYKIVPRGLIFKRSKKKYRQKELESYFIDFSIQDNIILRKNSIIQMLEVEPFDISLLNDQDREDFFLKLKQMIHVLPAQVQVIVRKEKAKTTDYSKHFFSLYANSNQKREPLIAEYIKNLSDLVTESNFTATRHYAVFSVSCNPAKQQDKVQAMKKLHDMTIRFSGALNACNIAVQPLETEELINFAQQTLR</sequence>
<evidence type="ECO:0008006" key="4">
    <source>
        <dbReference type="Google" id="ProtNLM"/>
    </source>
</evidence>
<reference evidence="2 3" key="1">
    <citation type="journal article" date="2016" name="Nat. Commun.">
        <title>Thousands of microbial genomes shed light on interconnected biogeochemical processes in an aquifer system.</title>
        <authorList>
            <person name="Anantharaman K."/>
            <person name="Brown C.T."/>
            <person name="Hug L.A."/>
            <person name="Sharon I."/>
            <person name="Castelle C.J."/>
            <person name="Probst A.J."/>
            <person name="Thomas B.C."/>
            <person name="Singh A."/>
            <person name="Wilkins M.J."/>
            <person name="Karaoz U."/>
            <person name="Brodie E.L."/>
            <person name="Williams K.H."/>
            <person name="Hubbard S.S."/>
            <person name="Banfield J.F."/>
        </authorList>
    </citation>
    <scope>NUCLEOTIDE SEQUENCE [LARGE SCALE GENOMIC DNA]</scope>
</reference>
<dbReference type="Proteomes" id="UP000178771">
    <property type="component" value="Unassembled WGS sequence"/>
</dbReference>
<feature type="transmembrane region" description="Helical" evidence="1">
    <location>
        <begin position="20"/>
        <end position="45"/>
    </location>
</feature>
<keyword evidence="1" id="KW-1133">Transmembrane helix</keyword>
<accession>A0A1F4V5D6</accession>
<proteinExistence type="predicted"/>
<comment type="caution">
    <text evidence="2">The sequence shown here is derived from an EMBL/GenBank/DDBJ whole genome shotgun (WGS) entry which is preliminary data.</text>
</comment>
<protein>
    <recommendedName>
        <fullName evidence="4">PrgI family protein</fullName>
    </recommendedName>
</protein>
<organism evidence="2 3">
    <name type="scientific">candidate division WWE3 bacterium RIFCSPLOWO2_01_FULL_39_13</name>
    <dbReference type="NCBI Taxonomy" id="1802624"/>
    <lineage>
        <taxon>Bacteria</taxon>
        <taxon>Katanobacteria</taxon>
    </lineage>
</organism>
<gene>
    <name evidence="2" type="ORF">A2982_00765</name>
</gene>
<evidence type="ECO:0000313" key="3">
    <source>
        <dbReference type="Proteomes" id="UP000178771"/>
    </source>
</evidence>
<evidence type="ECO:0000256" key="1">
    <source>
        <dbReference type="SAM" id="Phobius"/>
    </source>
</evidence>
<feature type="transmembrane region" description="Helical" evidence="1">
    <location>
        <begin position="51"/>
        <end position="70"/>
    </location>
</feature>
<name>A0A1F4V5D6_UNCKA</name>
<keyword evidence="1" id="KW-0812">Transmembrane</keyword>
<dbReference type="AlphaFoldDB" id="A0A1F4V5D6"/>